<dbReference type="InterPro" id="IPR039600">
    <property type="entry name" value="TANGO6/Rtp1"/>
</dbReference>
<dbReference type="PaxDb" id="2850-Phatr46420"/>
<feature type="region of interest" description="Disordered" evidence="2">
    <location>
        <begin position="153"/>
        <end position="175"/>
    </location>
</feature>
<feature type="domain" description="RNA polymerase II assembly factor Rtp1 C-terminal" evidence="3">
    <location>
        <begin position="901"/>
        <end position="1031"/>
    </location>
</feature>
<dbReference type="Pfam" id="PF10363">
    <property type="entry name" value="RTP1_C1"/>
    <property type="match status" value="1"/>
</dbReference>
<organism evidence="4 5">
    <name type="scientific">Phaeodactylum tricornutum (strain CCAP 1055/1)</name>
    <dbReference type="NCBI Taxonomy" id="556484"/>
    <lineage>
        <taxon>Eukaryota</taxon>
        <taxon>Sar</taxon>
        <taxon>Stramenopiles</taxon>
        <taxon>Ochrophyta</taxon>
        <taxon>Bacillariophyta</taxon>
        <taxon>Bacillariophyceae</taxon>
        <taxon>Bacillariophycidae</taxon>
        <taxon>Naviculales</taxon>
        <taxon>Phaeodactylaceae</taxon>
        <taxon>Phaeodactylum</taxon>
    </lineage>
</organism>
<dbReference type="GeneID" id="7201663"/>
<dbReference type="InterPro" id="IPR016024">
    <property type="entry name" value="ARM-type_fold"/>
</dbReference>
<dbReference type="RefSeq" id="XP_002180977.1">
    <property type="nucleotide sequence ID" value="XM_002180941.1"/>
</dbReference>
<dbReference type="Proteomes" id="UP000000759">
    <property type="component" value="Chromosome 10"/>
</dbReference>
<dbReference type="PANTHER" id="PTHR20959">
    <property type="entry name" value="TRANSPORT AND GOLGI ORGANIZATION PROTEIN 6 FAMILY MEMBER"/>
    <property type="match status" value="1"/>
</dbReference>
<comment type="similarity">
    <text evidence="1">Belongs to the Tango6 family.</text>
</comment>
<gene>
    <name evidence="4" type="ORF">PHATRDRAFT_46420</name>
</gene>
<dbReference type="InterPro" id="IPR019451">
    <property type="entry name" value="Rtp1_C1"/>
</dbReference>
<sequence length="1296" mass="142216">MATQDNSMSDSSFPSQELLVSVEAVAMNGVVACIQSVVKEIREIPEFQPQTLSLASRKNGSATGTKDDRTRSIRVYTRLRDAGIVKRVDEIKQQLDEILTNQPERGCDVFENAANNVGIDDERSLLLHMILIPLIGDLGRCYAVLDQAPPPSTAPQTSALLNRSKRSPSVQSPPPPIGMLSVQHYTDVAACLELLICSSILPKLEPHVLWKAAERAHYTLPKSIAGRVPLPALTWASLQTQKHHDYWEANAAYELVCTASALGSVLLLDRFRPMLLPRHVADIYAALLQGEALLARVPLMEECRPTVTRLQILSRRVGLDAASVSSCVVDSHSQARALQKLLLQGTRAPSWLRLRVGKLLNDLACRDLPSIVDVFVQAAPKERTAASTRLAQVLVPKTIQPKTYYQAILKQMFVLLDRVGVTTESKVVSIESLQLGGLSRQDSCSLDLVRAVLDRLPFCFLEEQFLPELVKLFTGQQERGVHVAVRRLGVLTCQFSPSFDPSRISHLMLYRIDGCEKDLSIGTPLNLLGLLTRVAVMPSVLHLAVKDDSLWTLRATLHAISRSAFGTDGDSIDSVDVSAVAVLYALAPSSSDMEGYAFRSVSGEGEANVYDSVSYRKCAGSNIDDKYTLEQAVGDIEKRAVFVVEKLLLPLCSPKEDLTSLTQEMLPSRMFQLTLTLYFKTFESTQEAEKTASLCNVLFRQDLFRLVSLVLLPLLCDQCPPATLLLSASASQGVFDLMKLVFRLADEIGNDQIASHSSPKHNSLKSAEMDDAVLQFLPCASFFCKVLHLKPPIIITYERAFGSSNDEVLLSVTSVLLSLLVGVLELGAEKRSSSDESVLRSLVPLLKSLASEKRTSAATSSAYSEISEVASHAMALIACRREGRQKPSSSTPISFAAKIIEIQEEITSFEPPIRARGVVLLRHLAASLLRDDILGSQRNSKVISSDDESEDKLERILVILFFALKDQESYVFLAAIQTLVAIADERPTHFLPLLCRGVSLGAVQLAREEVLLSSEQRIKVAEALLFVIRRRAGIYEHLSSLLGMLALGSVEKLSHDLDTPSQALQIAEETHAYFLNIESRHAKEEELSAYDAPDDVDVRLRTGGPLFASEEADAVIASIMNVVTEAVVIAHPSLSAHFCSVLISCAVEKLRLGSARPLRRAGALLARELYGSLIREQDEFLNSITNDKESCCPMSVAMVSAGEESLYATLVRCVNYYDLKDSQLSRTYDPTTAIRCQEALQLREQGEAGGILPAGRLVAASKSEDEKNPIVRLFAQENRDSLIEKIGLPRVSVSQL</sequence>
<protein>
    <recommendedName>
        <fullName evidence="3">RNA polymerase II assembly factor Rtp1 C-terminal domain-containing protein</fullName>
    </recommendedName>
</protein>
<reference evidence="4 5" key="1">
    <citation type="journal article" date="2008" name="Nature">
        <title>The Phaeodactylum genome reveals the evolutionary history of diatom genomes.</title>
        <authorList>
            <person name="Bowler C."/>
            <person name="Allen A.E."/>
            <person name="Badger J.H."/>
            <person name="Grimwood J."/>
            <person name="Jabbari K."/>
            <person name="Kuo A."/>
            <person name="Maheswari U."/>
            <person name="Martens C."/>
            <person name="Maumus F."/>
            <person name="Otillar R.P."/>
            <person name="Rayko E."/>
            <person name="Salamov A."/>
            <person name="Vandepoele K."/>
            <person name="Beszteri B."/>
            <person name="Gruber A."/>
            <person name="Heijde M."/>
            <person name="Katinka M."/>
            <person name="Mock T."/>
            <person name="Valentin K."/>
            <person name="Verret F."/>
            <person name="Berges J.A."/>
            <person name="Brownlee C."/>
            <person name="Cadoret J.P."/>
            <person name="Chiovitti A."/>
            <person name="Choi C.J."/>
            <person name="Coesel S."/>
            <person name="De Martino A."/>
            <person name="Detter J.C."/>
            <person name="Durkin C."/>
            <person name="Falciatore A."/>
            <person name="Fournet J."/>
            <person name="Haruta M."/>
            <person name="Huysman M.J."/>
            <person name="Jenkins B.D."/>
            <person name="Jiroutova K."/>
            <person name="Jorgensen R.E."/>
            <person name="Joubert Y."/>
            <person name="Kaplan A."/>
            <person name="Kroger N."/>
            <person name="Kroth P.G."/>
            <person name="La Roche J."/>
            <person name="Lindquist E."/>
            <person name="Lommer M."/>
            <person name="Martin-Jezequel V."/>
            <person name="Lopez P.J."/>
            <person name="Lucas S."/>
            <person name="Mangogna M."/>
            <person name="McGinnis K."/>
            <person name="Medlin L.K."/>
            <person name="Montsant A."/>
            <person name="Oudot-Le Secq M.P."/>
            <person name="Napoli C."/>
            <person name="Obornik M."/>
            <person name="Parker M.S."/>
            <person name="Petit J.L."/>
            <person name="Porcel B.M."/>
            <person name="Poulsen N."/>
            <person name="Robison M."/>
            <person name="Rychlewski L."/>
            <person name="Rynearson T.A."/>
            <person name="Schmutz J."/>
            <person name="Shapiro H."/>
            <person name="Siaut M."/>
            <person name="Stanley M."/>
            <person name="Sussman M.R."/>
            <person name="Taylor A.R."/>
            <person name="Vardi A."/>
            <person name="von Dassow P."/>
            <person name="Vyverman W."/>
            <person name="Willis A."/>
            <person name="Wyrwicz L.S."/>
            <person name="Rokhsar D.S."/>
            <person name="Weissenbach J."/>
            <person name="Armbrust E.V."/>
            <person name="Green B.R."/>
            <person name="Van de Peer Y."/>
            <person name="Grigoriev I.V."/>
        </authorList>
    </citation>
    <scope>NUCLEOTIDE SEQUENCE [LARGE SCALE GENOMIC DNA]</scope>
    <source>
        <strain evidence="4 5">CCAP 1055/1</strain>
    </source>
</reference>
<evidence type="ECO:0000313" key="5">
    <source>
        <dbReference type="Proteomes" id="UP000000759"/>
    </source>
</evidence>
<evidence type="ECO:0000256" key="2">
    <source>
        <dbReference type="SAM" id="MobiDB-lite"/>
    </source>
</evidence>
<dbReference type="PANTHER" id="PTHR20959:SF1">
    <property type="entry name" value="TRANSPORT AND GOLGI ORGANIZATION PROTEIN 6 HOMOLOG"/>
    <property type="match status" value="1"/>
</dbReference>
<proteinExistence type="inferred from homology"/>
<reference evidence="5" key="2">
    <citation type="submission" date="2008-08" db="EMBL/GenBank/DDBJ databases">
        <authorList>
            <consortium name="Diatom Consortium"/>
            <person name="Grigoriev I."/>
            <person name="Grimwood J."/>
            <person name="Kuo A."/>
            <person name="Otillar R.P."/>
            <person name="Salamov A."/>
            <person name="Detter J.C."/>
            <person name="Lindquist E."/>
            <person name="Shapiro H."/>
            <person name="Lucas S."/>
            <person name="Glavina del Rio T."/>
            <person name="Pitluck S."/>
            <person name="Rokhsar D."/>
            <person name="Bowler C."/>
        </authorList>
    </citation>
    <scope>GENOME REANNOTATION</scope>
    <source>
        <strain evidence="5">CCAP 1055/1</strain>
    </source>
</reference>
<dbReference type="OrthoDB" id="39591at2759"/>
<dbReference type="InParanoid" id="B7G154"/>
<evidence type="ECO:0000259" key="3">
    <source>
        <dbReference type="Pfam" id="PF10363"/>
    </source>
</evidence>
<dbReference type="KEGG" id="pti:PHATRDRAFT_46420"/>
<dbReference type="eggNOG" id="ENOG502SKV0">
    <property type="taxonomic scope" value="Eukaryota"/>
</dbReference>
<dbReference type="HOGENOM" id="CLU_262428_0_0_1"/>
<accession>B7G154</accession>
<dbReference type="GO" id="GO:0009306">
    <property type="term" value="P:protein secretion"/>
    <property type="evidence" value="ECO:0007669"/>
    <property type="project" value="TreeGrafter"/>
</dbReference>
<name>B7G154_PHATC</name>
<dbReference type="SUPFAM" id="SSF48371">
    <property type="entry name" value="ARM repeat"/>
    <property type="match status" value="1"/>
</dbReference>
<evidence type="ECO:0000256" key="1">
    <source>
        <dbReference type="ARBA" id="ARBA00005724"/>
    </source>
</evidence>
<keyword evidence="5" id="KW-1185">Reference proteome</keyword>
<evidence type="ECO:0000313" key="4">
    <source>
        <dbReference type="EMBL" id="EEC47629.1"/>
    </source>
</evidence>
<dbReference type="EMBL" id="CM000613">
    <property type="protein sequence ID" value="EEC47629.1"/>
    <property type="molecule type" value="Genomic_DNA"/>
</dbReference>